<evidence type="ECO:0000256" key="4">
    <source>
        <dbReference type="ARBA" id="ARBA00022692"/>
    </source>
</evidence>
<evidence type="ECO:0000313" key="11">
    <source>
        <dbReference type="Proteomes" id="UP001501697"/>
    </source>
</evidence>
<dbReference type="PANTHER" id="PTHR30193">
    <property type="entry name" value="ABC TRANSPORTER PERMEASE PROTEIN"/>
    <property type="match status" value="1"/>
</dbReference>
<evidence type="ECO:0000256" key="5">
    <source>
        <dbReference type="ARBA" id="ARBA00022989"/>
    </source>
</evidence>
<dbReference type="InterPro" id="IPR035906">
    <property type="entry name" value="MetI-like_sf"/>
</dbReference>
<comment type="caution">
    <text evidence="10">The sequence shown here is derived from an EMBL/GenBank/DDBJ whole genome shotgun (WGS) entry which is preliminary data.</text>
</comment>
<feature type="transmembrane region" description="Helical" evidence="7">
    <location>
        <begin position="42"/>
        <end position="68"/>
    </location>
</feature>
<dbReference type="SUPFAM" id="SSF161098">
    <property type="entry name" value="MetI-like"/>
    <property type="match status" value="1"/>
</dbReference>
<evidence type="ECO:0000256" key="3">
    <source>
        <dbReference type="ARBA" id="ARBA00022475"/>
    </source>
</evidence>
<dbReference type="InterPro" id="IPR000515">
    <property type="entry name" value="MetI-like"/>
</dbReference>
<evidence type="ECO:0000256" key="6">
    <source>
        <dbReference type="ARBA" id="ARBA00023136"/>
    </source>
</evidence>
<evidence type="ECO:0000256" key="2">
    <source>
        <dbReference type="ARBA" id="ARBA00022448"/>
    </source>
</evidence>
<dbReference type="EMBL" id="BAAAYU010000005">
    <property type="protein sequence ID" value="GAA3637847.1"/>
    <property type="molecule type" value="Genomic_DNA"/>
</dbReference>
<dbReference type="InterPro" id="IPR051393">
    <property type="entry name" value="ABC_transporter_permease"/>
</dbReference>
<feature type="transmembrane region" description="Helical" evidence="7">
    <location>
        <begin position="228"/>
        <end position="250"/>
    </location>
</feature>
<evidence type="ECO:0000256" key="1">
    <source>
        <dbReference type="ARBA" id="ARBA00004651"/>
    </source>
</evidence>
<feature type="region of interest" description="Disordered" evidence="8">
    <location>
        <begin position="1"/>
        <end position="25"/>
    </location>
</feature>
<dbReference type="Proteomes" id="UP001501697">
    <property type="component" value="Unassembled WGS sequence"/>
</dbReference>
<keyword evidence="6 7" id="KW-0472">Membrane</keyword>
<gene>
    <name evidence="10" type="ORF">GCM10022200_21530</name>
</gene>
<feature type="transmembrane region" description="Helical" evidence="7">
    <location>
        <begin position="180"/>
        <end position="207"/>
    </location>
</feature>
<dbReference type="RefSeq" id="WP_344738396.1">
    <property type="nucleotide sequence ID" value="NZ_BAAAYU010000005.1"/>
</dbReference>
<keyword evidence="2 7" id="KW-0813">Transport</keyword>
<dbReference type="CDD" id="cd06261">
    <property type="entry name" value="TM_PBP2"/>
    <property type="match status" value="1"/>
</dbReference>
<keyword evidence="3" id="KW-1003">Cell membrane</keyword>
<evidence type="ECO:0000259" key="9">
    <source>
        <dbReference type="PROSITE" id="PS50928"/>
    </source>
</evidence>
<sequence>MVTELTRPAERVRQSPPKRARRRAGTAPLRERLLATAMSLPVLLPFIVFSLVPIVYVVFLSFTSFNGFRPPEWIGLENYEDLMGDASWWQSVINTLVLAVGIIAIQIPLALLLAVVVSGRIRGAGAFRTVYFIPEVISLAVVGVIFYFLFRPNNGVINELLQGIGILQSDVDWLGNGTTAMIALIMVGVWSGFGINTVFFIVGLQTIPGELYESAEMDGAGPWQRFRLITLPMLAPIMRVVMMLSIVFTMRSFDLVKTLTNGGPAGQTEVMFTYLFEYYFGTTRAPQYGYGSALAVVSSIIIAIISVAYLWLSRNRDANPKAGR</sequence>
<reference evidence="11" key="1">
    <citation type="journal article" date="2019" name="Int. J. Syst. Evol. Microbiol.">
        <title>The Global Catalogue of Microorganisms (GCM) 10K type strain sequencing project: providing services to taxonomists for standard genome sequencing and annotation.</title>
        <authorList>
            <consortium name="The Broad Institute Genomics Platform"/>
            <consortium name="The Broad Institute Genome Sequencing Center for Infectious Disease"/>
            <person name="Wu L."/>
            <person name="Ma J."/>
        </authorList>
    </citation>
    <scope>NUCLEOTIDE SEQUENCE [LARGE SCALE GENOMIC DNA]</scope>
    <source>
        <strain evidence="11">JCM 16544</strain>
    </source>
</reference>
<accession>A0ABP7APU7</accession>
<evidence type="ECO:0000256" key="7">
    <source>
        <dbReference type="RuleBase" id="RU363032"/>
    </source>
</evidence>
<dbReference type="Gene3D" id="1.10.3720.10">
    <property type="entry name" value="MetI-like"/>
    <property type="match status" value="1"/>
</dbReference>
<name>A0ABP7APU7_9MICO</name>
<organism evidence="10 11">
    <name type="scientific">Microbacterium awajiense</name>
    <dbReference type="NCBI Taxonomy" id="415214"/>
    <lineage>
        <taxon>Bacteria</taxon>
        <taxon>Bacillati</taxon>
        <taxon>Actinomycetota</taxon>
        <taxon>Actinomycetes</taxon>
        <taxon>Micrococcales</taxon>
        <taxon>Microbacteriaceae</taxon>
        <taxon>Microbacterium</taxon>
    </lineage>
</organism>
<keyword evidence="4 7" id="KW-0812">Transmembrane</keyword>
<feature type="transmembrane region" description="Helical" evidence="7">
    <location>
        <begin position="129"/>
        <end position="150"/>
    </location>
</feature>
<evidence type="ECO:0000313" key="10">
    <source>
        <dbReference type="EMBL" id="GAA3637847.1"/>
    </source>
</evidence>
<feature type="transmembrane region" description="Helical" evidence="7">
    <location>
        <begin position="288"/>
        <end position="312"/>
    </location>
</feature>
<dbReference type="Pfam" id="PF00528">
    <property type="entry name" value="BPD_transp_1"/>
    <property type="match status" value="1"/>
</dbReference>
<feature type="transmembrane region" description="Helical" evidence="7">
    <location>
        <begin position="88"/>
        <end position="117"/>
    </location>
</feature>
<dbReference type="PANTHER" id="PTHR30193:SF37">
    <property type="entry name" value="INNER MEMBRANE ABC TRANSPORTER PERMEASE PROTEIN YCJO"/>
    <property type="match status" value="1"/>
</dbReference>
<evidence type="ECO:0000256" key="8">
    <source>
        <dbReference type="SAM" id="MobiDB-lite"/>
    </source>
</evidence>
<dbReference type="PROSITE" id="PS50928">
    <property type="entry name" value="ABC_TM1"/>
    <property type="match status" value="1"/>
</dbReference>
<feature type="domain" description="ABC transmembrane type-1" evidence="9">
    <location>
        <begin position="92"/>
        <end position="309"/>
    </location>
</feature>
<comment type="similarity">
    <text evidence="7">Belongs to the binding-protein-dependent transport system permease family.</text>
</comment>
<comment type="subcellular location">
    <subcellularLocation>
        <location evidence="1 7">Cell membrane</location>
        <topology evidence="1 7">Multi-pass membrane protein</topology>
    </subcellularLocation>
</comment>
<keyword evidence="5 7" id="KW-1133">Transmembrane helix</keyword>
<protein>
    <submittedName>
        <fullName evidence="10">Sugar ABC transporter permease</fullName>
    </submittedName>
</protein>
<proteinExistence type="inferred from homology"/>
<keyword evidence="11" id="KW-1185">Reference proteome</keyword>